<feature type="region of interest" description="Disordered" evidence="6">
    <location>
        <begin position="191"/>
        <end position="212"/>
    </location>
</feature>
<feature type="coiled-coil region" evidence="5">
    <location>
        <begin position="283"/>
        <end position="317"/>
    </location>
</feature>
<dbReference type="InterPro" id="IPR050206">
    <property type="entry name" value="FtsK/SpoIIIE/SftA"/>
</dbReference>
<dbReference type="RefSeq" id="WP_202956444.1">
    <property type="nucleotide sequence ID" value="NZ_JAPCID010000014.1"/>
</dbReference>
<dbReference type="SMART" id="SM00240">
    <property type="entry name" value="FHA"/>
    <property type="match status" value="1"/>
</dbReference>
<feature type="binding site" evidence="4">
    <location>
        <begin position="665"/>
        <end position="672"/>
    </location>
    <ligand>
        <name>ATP</name>
        <dbReference type="ChEBI" id="CHEBI:30616"/>
    </ligand>
</feature>
<dbReference type="Pfam" id="PF00498">
    <property type="entry name" value="FHA"/>
    <property type="match status" value="1"/>
</dbReference>
<evidence type="ECO:0000256" key="3">
    <source>
        <dbReference type="ARBA" id="ARBA00022840"/>
    </source>
</evidence>
<feature type="domain" description="FtsK" evidence="8">
    <location>
        <begin position="647"/>
        <end position="834"/>
    </location>
</feature>
<feature type="domain" description="FtsK" evidence="8">
    <location>
        <begin position="969"/>
        <end position="1162"/>
    </location>
</feature>
<keyword evidence="5" id="KW-0175">Coiled coil</keyword>
<dbReference type="InterPro" id="IPR000253">
    <property type="entry name" value="FHA_dom"/>
</dbReference>
<organism evidence="9 10">
    <name type="scientific">Solirubrobacter deserti</name>
    <dbReference type="NCBI Taxonomy" id="2282478"/>
    <lineage>
        <taxon>Bacteria</taxon>
        <taxon>Bacillati</taxon>
        <taxon>Actinomycetota</taxon>
        <taxon>Thermoleophilia</taxon>
        <taxon>Solirubrobacterales</taxon>
        <taxon>Solirubrobacteraceae</taxon>
        <taxon>Solirubrobacter</taxon>
    </lineage>
</organism>
<dbReference type="CDD" id="cd00060">
    <property type="entry name" value="FHA"/>
    <property type="match status" value="1"/>
</dbReference>
<evidence type="ECO:0000259" key="8">
    <source>
        <dbReference type="PROSITE" id="PS50901"/>
    </source>
</evidence>
<dbReference type="InterPro" id="IPR002543">
    <property type="entry name" value="FtsK_dom"/>
</dbReference>
<evidence type="ECO:0000256" key="5">
    <source>
        <dbReference type="SAM" id="Coils"/>
    </source>
</evidence>
<evidence type="ECO:0000259" key="7">
    <source>
        <dbReference type="PROSITE" id="PS50006"/>
    </source>
</evidence>
<evidence type="ECO:0000256" key="1">
    <source>
        <dbReference type="ARBA" id="ARBA00022553"/>
    </source>
</evidence>
<dbReference type="PROSITE" id="PS50006">
    <property type="entry name" value="FHA_DOMAIN"/>
    <property type="match status" value="1"/>
</dbReference>
<dbReference type="InterPro" id="IPR008984">
    <property type="entry name" value="SMAD_FHA_dom_sf"/>
</dbReference>
<evidence type="ECO:0000313" key="10">
    <source>
        <dbReference type="Proteomes" id="UP001147700"/>
    </source>
</evidence>
<evidence type="ECO:0000256" key="2">
    <source>
        <dbReference type="ARBA" id="ARBA00022741"/>
    </source>
</evidence>
<reference evidence="9" key="1">
    <citation type="submission" date="2022-10" db="EMBL/GenBank/DDBJ databases">
        <title>The WGS of Solirubrobacter sp. CPCC 204708.</title>
        <authorList>
            <person name="Jiang Z."/>
        </authorList>
    </citation>
    <scope>NUCLEOTIDE SEQUENCE</scope>
    <source>
        <strain evidence="9">CPCC 204708</strain>
    </source>
</reference>
<proteinExistence type="predicted"/>
<keyword evidence="10" id="KW-1185">Reference proteome</keyword>
<dbReference type="SUPFAM" id="SSF52540">
    <property type="entry name" value="P-loop containing nucleoside triphosphate hydrolases"/>
    <property type="match status" value="3"/>
</dbReference>
<comment type="caution">
    <text evidence="9">The sequence shown here is derived from an EMBL/GenBank/DDBJ whole genome shotgun (WGS) entry which is preliminary data.</text>
</comment>
<accession>A0ABT4RI26</accession>
<sequence>MSGTRTVLHVRARLGADRAHDLVAEIAPSVTVGAFADAIATKLGAPLAQAVTLERTGTTLRADERLLAAGVRNGDTLTLGHAPARRPDTGNARFDLVVVGGPAAGKIVSLPAGTFMVGRDEACDVTLADPSMSRQHLRVKVLPDAVTVVDPGSGNGTFVRDTPLRHHEPYTLTNGERLRLARSLITIRPSRPRQDALGDDGAGNVAFNRPPRVPRRWQPQRFQLPAPPGKPTKARLPLAASLAPLLMGAVMYLVTKSPLMLLFMALTPVLAIWTYIEDRRGGRKASAEERTRWEGELAKLSEQLATAAAEEEHERNAAAPDAGELIHRAVSHTADLWERRPSDPDFLHLRVGTADQRARYEVAVDMGGEEELRRKAQTVEEQHRTIPAAPVLVAIPEAGAVGLGGSPAGVTALTRWLLAQAVTLHSPREMMVAAAVREELVPELGWIKWTPHTRPQGSPLEGEPLAVGPVEARRLVEEVIALQRRRRAEAERMGAGPPRRGLFVLLVLDERVAPERSLIAELLGATGKHDVGVLWLGREMRELPGECRVTIEHDPLLASVVVTDARTGGVLEDVTVDGLSRASAREIALALAPVRDTSTSGVRGGIPSRVTLLELLGQSEHTPEDVVERWRADARRKLAAPLGATGDEHLVVDLRTDGPHALIGGTTGAGKSELLQTLVASLALAHPPNRLTFLLVDYKGGAAFKECVGLPHTVGFVTDLDTHLTQRALTSLNAELKRREHVLKDAGAKDLIDMERRSSDAPPSLVIVIDEFATLAKEVPEFVEGVVDVAQRGRSLGVHLVLATQRPGGVVSENIRANVNLRIALRMAAATESADVVGVGDAARIPRTTPGRALARVGAAELQEFQAAYVGGITAAADSAPAIELRDFGFGRAADDGAQPSRPSSAFGTVSTDLEELVKAVNVAAEREEIPRQRSPWLPALEPIIPLESLPPSADPVVTFGVIDEPARQRRIPLTHDFENDGSLLVYGASGAGKTALLRTIALALAGQTGPDRLHLYGLDFATRGLTSLEALPHCGGVVLGEDEERVTRLVSTIRKTLAARRERFAARGAFTLSEYNRAVPEHETLPRIVILFDGYAGFFAAFERINLGEMVDLLPRLVADSRPLGVHFVITAERRATISGQLSGIVPTKVVLRMADPDEYGSLGLDMRATKDVALPAGRGFVRGAMEAQIALVGDDPSGEGQLAAINRAARALRDRHGEGHVPPIAPLPASVSRDELPPASHLRPVLGLGDEDLDSVAVDLADAHFLVAGPYRSGRSTTLETIARSLLDGDPGTAVHLLAPRRSPLPTADVGWTSVARGVEACDAKAAELAALAADMDEGDRPLVVVIDDGDELAETLGSSALETLVRRGRDAPVRIVAAAETQAVLRAYGGWLRELRKDEHGLLLDPDLDVDGDLLGVRLPRRTNAVFPPGRGYYVWRGALELVQVAT</sequence>
<protein>
    <submittedName>
        <fullName evidence="9">FtsK/SpoIIIE domain-containing protein</fullName>
    </submittedName>
</protein>
<dbReference type="CDD" id="cd01127">
    <property type="entry name" value="TrwB_TraG_TraD_VirD4"/>
    <property type="match status" value="1"/>
</dbReference>
<dbReference type="Pfam" id="PF01580">
    <property type="entry name" value="FtsK_SpoIIIE"/>
    <property type="match status" value="2"/>
</dbReference>
<dbReference type="PANTHER" id="PTHR22683">
    <property type="entry name" value="SPORULATION PROTEIN RELATED"/>
    <property type="match status" value="1"/>
</dbReference>
<dbReference type="Proteomes" id="UP001147700">
    <property type="component" value="Unassembled WGS sequence"/>
</dbReference>
<dbReference type="PROSITE" id="PS50901">
    <property type="entry name" value="FTSK"/>
    <property type="match status" value="2"/>
</dbReference>
<evidence type="ECO:0000256" key="4">
    <source>
        <dbReference type="PROSITE-ProRule" id="PRU00289"/>
    </source>
</evidence>
<feature type="domain" description="FHA" evidence="7">
    <location>
        <begin position="115"/>
        <end position="164"/>
    </location>
</feature>
<dbReference type="InterPro" id="IPR003593">
    <property type="entry name" value="AAA+_ATPase"/>
</dbReference>
<dbReference type="InterPro" id="IPR027417">
    <property type="entry name" value="P-loop_NTPase"/>
</dbReference>
<dbReference type="SUPFAM" id="SSF49879">
    <property type="entry name" value="SMAD/FHA domain"/>
    <property type="match status" value="1"/>
</dbReference>
<evidence type="ECO:0000256" key="6">
    <source>
        <dbReference type="SAM" id="MobiDB-lite"/>
    </source>
</evidence>
<dbReference type="EMBL" id="JAPCID010000014">
    <property type="protein sequence ID" value="MDA0138207.1"/>
    <property type="molecule type" value="Genomic_DNA"/>
</dbReference>
<dbReference type="SMART" id="SM00382">
    <property type="entry name" value="AAA"/>
    <property type="match status" value="3"/>
</dbReference>
<gene>
    <name evidence="9" type="ORF">OJ962_11910</name>
</gene>
<keyword evidence="3 4" id="KW-0067">ATP-binding</keyword>
<dbReference type="PANTHER" id="PTHR22683:SF1">
    <property type="entry name" value="TYPE VII SECRETION SYSTEM PROTEIN ESSC"/>
    <property type="match status" value="1"/>
</dbReference>
<dbReference type="Gene3D" id="2.60.200.20">
    <property type="match status" value="1"/>
</dbReference>
<evidence type="ECO:0000313" key="9">
    <source>
        <dbReference type="EMBL" id="MDA0138207.1"/>
    </source>
</evidence>
<feature type="binding site" evidence="4">
    <location>
        <begin position="988"/>
        <end position="995"/>
    </location>
    <ligand>
        <name>ATP</name>
        <dbReference type="ChEBI" id="CHEBI:30616"/>
    </ligand>
</feature>
<keyword evidence="1" id="KW-0597">Phosphoprotein</keyword>
<name>A0ABT4RI26_9ACTN</name>
<dbReference type="Gene3D" id="3.40.50.300">
    <property type="entry name" value="P-loop containing nucleotide triphosphate hydrolases"/>
    <property type="match status" value="3"/>
</dbReference>
<keyword evidence="2 4" id="KW-0547">Nucleotide-binding</keyword>